<proteinExistence type="inferred from homology"/>
<dbReference type="PANTHER" id="PTHR43875:SF14">
    <property type="entry name" value="ABC TRANSPORTER ATP-BINDING PROTEIN"/>
    <property type="match status" value="1"/>
</dbReference>
<evidence type="ECO:0000313" key="8">
    <source>
        <dbReference type="EMBL" id="TLU71690.1"/>
    </source>
</evidence>
<organism evidence="8 9">
    <name type="scientific">Lichenicoccus roseus</name>
    <dbReference type="NCBI Taxonomy" id="2683649"/>
    <lineage>
        <taxon>Bacteria</taxon>
        <taxon>Pseudomonadati</taxon>
        <taxon>Pseudomonadota</taxon>
        <taxon>Alphaproteobacteria</taxon>
        <taxon>Acetobacterales</taxon>
        <taxon>Acetobacteraceae</taxon>
        <taxon>Lichenicoccus</taxon>
    </lineage>
</organism>
<dbReference type="InterPro" id="IPR008995">
    <property type="entry name" value="Mo/tungstate-bd_C_term_dom"/>
</dbReference>
<dbReference type="Pfam" id="PF08402">
    <property type="entry name" value="TOBE_2"/>
    <property type="match status" value="1"/>
</dbReference>
<dbReference type="SUPFAM" id="SSF50331">
    <property type="entry name" value="MOP-like"/>
    <property type="match status" value="1"/>
</dbReference>
<dbReference type="GO" id="GO:0055052">
    <property type="term" value="C:ATP-binding cassette (ABC) transporter complex, substrate-binding subunit-containing"/>
    <property type="evidence" value="ECO:0007669"/>
    <property type="project" value="TreeGrafter"/>
</dbReference>
<dbReference type="Pfam" id="PF00005">
    <property type="entry name" value="ABC_tran"/>
    <property type="match status" value="1"/>
</dbReference>
<evidence type="ECO:0000259" key="7">
    <source>
        <dbReference type="PROSITE" id="PS50893"/>
    </source>
</evidence>
<dbReference type="Proteomes" id="UP000305654">
    <property type="component" value="Unassembled WGS sequence"/>
</dbReference>
<dbReference type="GO" id="GO:0005524">
    <property type="term" value="F:ATP binding"/>
    <property type="evidence" value="ECO:0007669"/>
    <property type="project" value="UniProtKB-KW"/>
</dbReference>
<dbReference type="InterPro" id="IPR015853">
    <property type="entry name" value="ABC_transpr_FbpC"/>
</dbReference>
<evidence type="ECO:0000256" key="5">
    <source>
        <dbReference type="ARBA" id="ARBA00022840"/>
    </source>
</evidence>
<dbReference type="EMBL" id="VCDI01000005">
    <property type="protein sequence ID" value="TLU71690.1"/>
    <property type="molecule type" value="Genomic_DNA"/>
</dbReference>
<sequence>MSLVLENVGLKSGADTIIDAVSLRFDRGTMNILLGPTLSGKTSLMRLMAGLDKPSSGHVSVHGKDVAKVPVRRRSVAMVYQQFVNYPSLTVYENIASPLRVAGVAKAEIETRVAEAARVLRLEPFLTRLPAQLSGGQQQRTAIARALVKRAELVLLDEPLANLDYKLREELRVELPRLFAESGSILVYATTEPSEALLLGGRTATLWQGGLTQFGDTATVYRQPGNIDSARVFSDPPLNELTVRKHGARAKLPDGRDVSAAWLAPDLPDGEWRLGFRVESAEVDAPDDAAASDASGGTSGRFNGTVAVTEISGSESFVHVDVGFATWVCLVLGVHDWTPGSKVSVRVDPRGVYVFDQAGARVAVAAPQRSAAYATTG</sequence>
<dbReference type="AlphaFoldDB" id="A0A5R9J221"/>
<reference evidence="8 9" key="1">
    <citation type="submission" date="2019-05" db="EMBL/GenBank/DDBJ databases">
        <authorList>
            <person name="Pankratov T."/>
            <person name="Grouzdev D."/>
        </authorList>
    </citation>
    <scope>NUCLEOTIDE SEQUENCE [LARGE SCALE GENOMIC DNA]</scope>
    <source>
        <strain evidence="8 9">KEBCLARHB70R</strain>
    </source>
</reference>
<keyword evidence="4" id="KW-0547">Nucleotide-binding</keyword>
<evidence type="ECO:0000256" key="1">
    <source>
        <dbReference type="ARBA" id="ARBA00005417"/>
    </source>
</evidence>
<dbReference type="PANTHER" id="PTHR43875">
    <property type="entry name" value="MALTODEXTRIN IMPORT ATP-BINDING PROTEIN MSMX"/>
    <property type="match status" value="1"/>
</dbReference>
<dbReference type="GO" id="GO:0016887">
    <property type="term" value="F:ATP hydrolysis activity"/>
    <property type="evidence" value="ECO:0007669"/>
    <property type="project" value="InterPro"/>
</dbReference>
<feature type="domain" description="ABC transporter" evidence="7">
    <location>
        <begin position="3"/>
        <end position="233"/>
    </location>
</feature>
<evidence type="ECO:0000256" key="6">
    <source>
        <dbReference type="ARBA" id="ARBA00023136"/>
    </source>
</evidence>
<dbReference type="OrthoDB" id="394852at2"/>
<dbReference type="RefSeq" id="WP_138326760.1">
    <property type="nucleotide sequence ID" value="NZ_VCDI01000005.1"/>
</dbReference>
<keyword evidence="6" id="KW-0472">Membrane</keyword>
<dbReference type="SUPFAM" id="SSF52540">
    <property type="entry name" value="P-loop containing nucleoside triphosphate hydrolases"/>
    <property type="match status" value="1"/>
</dbReference>
<gene>
    <name evidence="8" type="ORF">FE263_14560</name>
</gene>
<keyword evidence="5 8" id="KW-0067">ATP-binding</keyword>
<evidence type="ECO:0000256" key="2">
    <source>
        <dbReference type="ARBA" id="ARBA00022448"/>
    </source>
</evidence>
<comment type="similarity">
    <text evidence="1">Belongs to the ABC transporter superfamily.</text>
</comment>
<protein>
    <submittedName>
        <fullName evidence="8">ABC transporter ATP-binding protein</fullName>
    </submittedName>
</protein>
<dbReference type="SMART" id="SM00382">
    <property type="entry name" value="AAA"/>
    <property type="match status" value="1"/>
</dbReference>
<keyword evidence="3" id="KW-1003">Cell membrane</keyword>
<keyword evidence="2" id="KW-0813">Transport</keyword>
<name>A0A5R9J221_9PROT</name>
<dbReference type="GO" id="GO:0015408">
    <property type="term" value="F:ABC-type ferric iron transporter activity"/>
    <property type="evidence" value="ECO:0007669"/>
    <property type="project" value="InterPro"/>
</dbReference>
<accession>A0A5R9J221</accession>
<dbReference type="InterPro" id="IPR003439">
    <property type="entry name" value="ABC_transporter-like_ATP-bd"/>
</dbReference>
<dbReference type="InterPro" id="IPR047641">
    <property type="entry name" value="ABC_transpr_MalK/UgpC-like"/>
</dbReference>
<dbReference type="InterPro" id="IPR003593">
    <property type="entry name" value="AAA+_ATPase"/>
</dbReference>
<evidence type="ECO:0000313" key="9">
    <source>
        <dbReference type="Proteomes" id="UP000305654"/>
    </source>
</evidence>
<keyword evidence="9" id="KW-1185">Reference proteome</keyword>
<dbReference type="CDD" id="cd03259">
    <property type="entry name" value="ABC_Carb_Solutes_like"/>
    <property type="match status" value="1"/>
</dbReference>
<dbReference type="PROSITE" id="PS50893">
    <property type="entry name" value="ABC_TRANSPORTER_2"/>
    <property type="match status" value="1"/>
</dbReference>
<evidence type="ECO:0000256" key="3">
    <source>
        <dbReference type="ARBA" id="ARBA00022475"/>
    </source>
</evidence>
<dbReference type="InterPro" id="IPR027417">
    <property type="entry name" value="P-loop_NTPase"/>
</dbReference>
<comment type="caution">
    <text evidence="8">The sequence shown here is derived from an EMBL/GenBank/DDBJ whole genome shotgun (WGS) entry which is preliminary data.</text>
</comment>
<dbReference type="InterPro" id="IPR013611">
    <property type="entry name" value="Transp-assoc_OB_typ2"/>
</dbReference>
<evidence type="ECO:0000256" key="4">
    <source>
        <dbReference type="ARBA" id="ARBA00022741"/>
    </source>
</evidence>
<dbReference type="Gene3D" id="3.40.50.300">
    <property type="entry name" value="P-loop containing nucleotide triphosphate hydrolases"/>
    <property type="match status" value="1"/>
</dbReference>